<organism evidence="2 3">
    <name type="scientific">Arachis hypogaea</name>
    <name type="common">Peanut</name>
    <dbReference type="NCBI Taxonomy" id="3818"/>
    <lineage>
        <taxon>Eukaryota</taxon>
        <taxon>Viridiplantae</taxon>
        <taxon>Streptophyta</taxon>
        <taxon>Embryophyta</taxon>
        <taxon>Tracheophyta</taxon>
        <taxon>Spermatophyta</taxon>
        <taxon>Magnoliopsida</taxon>
        <taxon>eudicotyledons</taxon>
        <taxon>Gunneridae</taxon>
        <taxon>Pentapetalae</taxon>
        <taxon>rosids</taxon>
        <taxon>fabids</taxon>
        <taxon>Fabales</taxon>
        <taxon>Fabaceae</taxon>
        <taxon>Papilionoideae</taxon>
        <taxon>50 kb inversion clade</taxon>
        <taxon>dalbergioids sensu lato</taxon>
        <taxon>Dalbergieae</taxon>
        <taxon>Pterocarpus clade</taxon>
        <taxon>Arachis</taxon>
    </lineage>
</organism>
<evidence type="ECO:0000313" key="3">
    <source>
        <dbReference type="Proteomes" id="UP000289738"/>
    </source>
</evidence>
<name>A0A444XM46_ARAHY</name>
<feature type="region of interest" description="Disordered" evidence="1">
    <location>
        <begin position="63"/>
        <end position="89"/>
    </location>
</feature>
<gene>
    <name evidence="2" type="ORF">Ahy_B09g096767</name>
</gene>
<keyword evidence="3" id="KW-1185">Reference proteome</keyword>
<comment type="caution">
    <text evidence="2">The sequence shown here is derived from an EMBL/GenBank/DDBJ whole genome shotgun (WGS) entry which is preliminary data.</text>
</comment>
<proteinExistence type="predicted"/>
<reference evidence="2 3" key="1">
    <citation type="submission" date="2019-01" db="EMBL/GenBank/DDBJ databases">
        <title>Sequencing of cultivated peanut Arachis hypogaea provides insights into genome evolution and oil improvement.</title>
        <authorList>
            <person name="Chen X."/>
        </authorList>
    </citation>
    <scope>NUCLEOTIDE SEQUENCE [LARGE SCALE GENOMIC DNA]</scope>
    <source>
        <strain evidence="3">cv. Fuhuasheng</strain>
        <tissue evidence="2">Leaves</tissue>
    </source>
</reference>
<accession>A0A444XM46</accession>
<dbReference type="EMBL" id="SDMP01000019">
    <property type="protein sequence ID" value="RYQ90768.1"/>
    <property type="molecule type" value="Genomic_DNA"/>
</dbReference>
<protein>
    <recommendedName>
        <fullName evidence="4">CCHC-type domain-containing protein</fullName>
    </recommendedName>
</protein>
<evidence type="ECO:0008006" key="4">
    <source>
        <dbReference type="Google" id="ProtNLM"/>
    </source>
</evidence>
<dbReference type="AlphaFoldDB" id="A0A444XM46"/>
<evidence type="ECO:0000256" key="1">
    <source>
        <dbReference type="SAM" id="MobiDB-lite"/>
    </source>
</evidence>
<sequence>MDQVRHVYRARFRPLGNPTTWPAYNGPRFVPNLFLRRVTKGRPRMTCFLNEMDTRIIRGPRRFRQCGTEGHSRSRCHQSRGASAGNKAQ</sequence>
<dbReference type="Proteomes" id="UP000289738">
    <property type="component" value="Chromosome B09"/>
</dbReference>
<evidence type="ECO:0000313" key="2">
    <source>
        <dbReference type="EMBL" id="RYQ90768.1"/>
    </source>
</evidence>